<protein>
    <submittedName>
        <fullName evidence="1">Uncharacterized protein</fullName>
    </submittedName>
</protein>
<proteinExistence type="predicted"/>
<comment type="caution">
    <text evidence="1">The sequence shown here is derived from an EMBL/GenBank/DDBJ whole genome shotgun (WGS) entry which is preliminary data.</text>
</comment>
<dbReference type="EMBL" id="MRTF01000001">
    <property type="protein sequence ID" value="OME96240.1"/>
    <property type="molecule type" value="Genomic_DNA"/>
</dbReference>
<name>A0A1R1B806_PAELA</name>
<organism evidence="1 2">
    <name type="scientific">Paenibacillus lautus</name>
    <name type="common">Bacillus lautus</name>
    <dbReference type="NCBI Taxonomy" id="1401"/>
    <lineage>
        <taxon>Bacteria</taxon>
        <taxon>Bacillati</taxon>
        <taxon>Bacillota</taxon>
        <taxon>Bacilli</taxon>
        <taxon>Bacillales</taxon>
        <taxon>Paenibacillaceae</taxon>
        <taxon>Paenibacillus</taxon>
    </lineage>
</organism>
<dbReference type="AlphaFoldDB" id="A0A1R1B806"/>
<sequence>MSYLMMHTTHPLICNRQTDKPAHAFVRADSIWGWEPFRCHPSDSMSSQACSFDMGVNFTPNRLQNSEYDTGHVTGEAEMLVSRVVMTLKKSPVSFTGLFCMKFGVR</sequence>
<accession>A0A1R1B806</accession>
<dbReference type="Proteomes" id="UP000187074">
    <property type="component" value="Unassembled WGS sequence"/>
</dbReference>
<evidence type="ECO:0000313" key="2">
    <source>
        <dbReference type="Proteomes" id="UP000187074"/>
    </source>
</evidence>
<evidence type="ECO:0000313" key="1">
    <source>
        <dbReference type="EMBL" id="OME96240.1"/>
    </source>
</evidence>
<gene>
    <name evidence="1" type="ORF">BK123_01145</name>
</gene>
<reference evidence="1 2" key="1">
    <citation type="submission" date="2016-11" db="EMBL/GenBank/DDBJ databases">
        <title>Paenibacillus species isolates.</title>
        <authorList>
            <person name="Beno S.M."/>
        </authorList>
    </citation>
    <scope>NUCLEOTIDE SEQUENCE [LARGE SCALE GENOMIC DNA]</scope>
    <source>
        <strain evidence="1 2">FSL F4-0100</strain>
    </source>
</reference>